<evidence type="ECO:0000313" key="2">
    <source>
        <dbReference type="EMBL" id="PSV47296.1"/>
    </source>
</evidence>
<feature type="region of interest" description="Disordered" evidence="1">
    <location>
        <begin position="260"/>
        <end position="282"/>
    </location>
</feature>
<evidence type="ECO:0000256" key="1">
    <source>
        <dbReference type="SAM" id="MobiDB-lite"/>
    </source>
</evidence>
<reference evidence="2 3" key="1">
    <citation type="submission" date="2018-03" db="EMBL/GenBank/DDBJ databases">
        <title>Whole genome sequencing of Histamine producing bacteria.</title>
        <authorList>
            <person name="Butler K."/>
        </authorList>
    </citation>
    <scope>NUCLEOTIDE SEQUENCE [LARGE SCALE GENOMIC DNA]</scope>
    <source>
        <strain evidence="2 3">ATCC 19614</strain>
    </source>
</reference>
<name>A0A2T3L8G6_9GAMM</name>
<dbReference type="Proteomes" id="UP000241803">
    <property type="component" value="Unassembled WGS sequence"/>
</dbReference>
<organism evidence="2 3">
    <name type="scientific">Photobacterium indicum</name>
    <dbReference type="NCBI Taxonomy" id="81447"/>
    <lineage>
        <taxon>Bacteria</taxon>
        <taxon>Pseudomonadati</taxon>
        <taxon>Pseudomonadota</taxon>
        <taxon>Gammaproteobacteria</taxon>
        <taxon>Vibrionales</taxon>
        <taxon>Vibrionaceae</taxon>
        <taxon>Photobacterium</taxon>
    </lineage>
</organism>
<gene>
    <name evidence="2" type="ORF">C9J47_10465</name>
</gene>
<dbReference type="EMBL" id="PYOC01000003">
    <property type="protein sequence ID" value="PSV47296.1"/>
    <property type="molecule type" value="Genomic_DNA"/>
</dbReference>
<comment type="caution">
    <text evidence="2">The sequence shown here is derived from an EMBL/GenBank/DDBJ whole genome shotgun (WGS) entry which is preliminary data.</text>
</comment>
<keyword evidence="3" id="KW-1185">Reference proteome</keyword>
<dbReference type="AlphaFoldDB" id="A0A2T3L8G6"/>
<proteinExistence type="predicted"/>
<accession>A0A2T3L8G6</accession>
<evidence type="ECO:0000313" key="3">
    <source>
        <dbReference type="Proteomes" id="UP000241803"/>
    </source>
</evidence>
<feature type="region of interest" description="Disordered" evidence="1">
    <location>
        <begin position="87"/>
        <end position="106"/>
    </location>
</feature>
<protein>
    <submittedName>
        <fullName evidence="2">Uncharacterized protein</fullName>
    </submittedName>
</protein>
<sequence length="720" mass="80898">MLPPNDVLYVAGAVQPVDITKSNQAAFESGFLGFNFCGPRPQEVTPQQFWNLNRVNRDTDFIANKQKAYAASLPNYNAKHLREAAARSDENNRLVQGRKSPTHPQQAQLDKILRQERKLQRGDTVLSSTEAFYNQDTLYTITEDGNKARVLAPKGKSKITEPKINPNSIRLMNREWSGQYKIQYHTQTPSSSAPDPQEGDRFTESLTKRAVSKIFESGAYVATCCGGFTTFLTLTFTKEQRNKLFGGMVDGDAAPYCTLPKPPLPASKTRGSRSMLRGRPQLKCTDGANTPINIKRNMAKPINHIAGPYCYIDMCADDPALTVDINDDGLVKVMNENGDIAGSYSPLFAKPEKVFTLTKTAETTIGKEVSRFLDSAKKMYHRGWIANHTVEVDLESGAEYCKLKDKSVAGHSKPSEFGPTQDPADFHYIWVAECPANENGEPNPHVHVLLNWLVPKPLFSAWSKRIEKIWGNGMANLQRIKQPKAAGTYLIKAVGYAAKGENADQGLIKGNRYNIAQCSRAPAWVCVDSFEAGNMAAIIKECGYKLEQWRKPLDRSLRRLNKQLDQTVKAKAIAKQAQKPQDVIHKLTGRIIRLEHQQKAVRSQIKSREVHASTKNIFSLSFDGKKAEEKVWDFLLWAAGARGWSMESKSDDDAYRQTVNEAKQFARIEYANKYERFKEKRAYWQSVLSDPLVPNEIDNEAELAKSMLIREQYEIHVLAA</sequence>
<dbReference type="RefSeq" id="WP_107253486.1">
    <property type="nucleotide sequence ID" value="NZ_PYOC01000003.1"/>
</dbReference>